<keyword evidence="1" id="KW-0812">Transmembrane</keyword>
<dbReference type="Proteomes" id="UP000246722">
    <property type="component" value="Unassembled WGS sequence"/>
</dbReference>
<sequence>MKREPRGILPFGFRFYSPGGVRSGPHPPIGWPVASSGRGMAARGYRRYCRTMNNDELRTLATKRLKARRDFYNYLGIWLGVSIIVIAVWALTTPGSYFWPIWPIGGMGIAAFFIGLDAFGPSRGIITEQAIDEEVARLSRNQTGGPR</sequence>
<feature type="transmembrane region" description="Helical" evidence="1">
    <location>
        <begin position="71"/>
        <end position="91"/>
    </location>
</feature>
<protein>
    <recommendedName>
        <fullName evidence="2">2TM domain-containing protein</fullName>
    </recommendedName>
</protein>
<dbReference type="EMBL" id="QHLY01000012">
    <property type="protein sequence ID" value="PXA67944.1"/>
    <property type="molecule type" value="Genomic_DNA"/>
</dbReference>
<proteinExistence type="predicted"/>
<organism evidence="3 4">
    <name type="scientific">Cryobacterium arcticum</name>
    <dbReference type="NCBI Taxonomy" id="670052"/>
    <lineage>
        <taxon>Bacteria</taxon>
        <taxon>Bacillati</taxon>
        <taxon>Actinomycetota</taxon>
        <taxon>Actinomycetes</taxon>
        <taxon>Micrococcales</taxon>
        <taxon>Microbacteriaceae</taxon>
        <taxon>Cryobacterium</taxon>
    </lineage>
</organism>
<keyword evidence="1" id="KW-1133">Transmembrane helix</keyword>
<dbReference type="OrthoDB" id="5145586at2"/>
<gene>
    <name evidence="3" type="ORF">CTB96_14875</name>
</gene>
<evidence type="ECO:0000313" key="3">
    <source>
        <dbReference type="EMBL" id="PXA67944.1"/>
    </source>
</evidence>
<dbReference type="AlphaFoldDB" id="A0A317ZTB6"/>
<comment type="caution">
    <text evidence="3">The sequence shown here is derived from an EMBL/GenBank/DDBJ whole genome shotgun (WGS) entry which is preliminary data.</text>
</comment>
<keyword evidence="1" id="KW-0472">Membrane</keyword>
<evidence type="ECO:0000313" key="4">
    <source>
        <dbReference type="Proteomes" id="UP000246722"/>
    </source>
</evidence>
<accession>A0A317ZTB6</accession>
<evidence type="ECO:0000259" key="2">
    <source>
        <dbReference type="Pfam" id="PF13239"/>
    </source>
</evidence>
<keyword evidence="4" id="KW-1185">Reference proteome</keyword>
<name>A0A317ZTB6_9MICO</name>
<feature type="domain" description="2TM" evidence="2">
    <location>
        <begin position="61"/>
        <end position="122"/>
    </location>
</feature>
<feature type="transmembrane region" description="Helical" evidence="1">
    <location>
        <begin position="97"/>
        <end position="116"/>
    </location>
</feature>
<dbReference type="Pfam" id="PF13239">
    <property type="entry name" value="2TM"/>
    <property type="match status" value="1"/>
</dbReference>
<reference evidence="3 4" key="1">
    <citation type="submission" date="2018-05" db="EMBL/GenBank/DDBJ databases">
        <title>Genetic diversity of glacier-inhabiting Cryobacterium bacteria in China and description of Cryobacterium mengkeensis sp. nov. and Arthrobacter glacialis sp. nov.</title>
        <authorList>
            <person name="Liu Q."/>
            <person name="Xin Y.-H."/>
        </authorList>
    </citation>
    <scope>NUCLEOTIDE SEQUENCE [LARGE SCALE GENOMIC DNA]</scope>
    <source>
        <strain evidence="3 4">SK-1</strain>
    </source>
</reference>
<dbReference type="InterPro" id="IPR025698">
    <property type="entry name" value="2TM_dom"/>
</dbReference>
<evidence type="ECO:0000256" key="1">
    <source>
        <dbReference type="SAM" id="Phobius"/>
    </source>
</evidence>